<dbReference type="AlphaFoldDB" id="A0AAV5SJT6"/>
<comment type="caution">
    <text evidence="1">The sequence shown here is derived from an EMBL/GenBank/DDBJ whole genome shotgun (WGS) entry which is preliminary data.</text>
</comment>
<feature type="non-terminal residue" evidence="1">
    <location>
        <position position="1"/>
    </location>
</feature>
<gene>
    <name evidence="1" type="ORF">PENTCL1PPCAC_4940</name>
</gene>
<protein>
    <submittedName>
        <fullName evidence="1">Uncharacterized protein</fullName>
    </submittedName>
</protein>
<evidence type="ECO:0000313" key="2">
    <source>
        <dbReference type="Proteomes" id="UP001432027"/>
    </source>
</evidence>
<reference evidence="1" key="1">
    <citation type="submission" date="2023-10" db="EMBL/GenBank/DDBJ databases">
        <title>Genome assembly of Pristionchus species.</title>
        <authorList>
            <person name="Yoshida K."/>
            <person name="Sommer R.J."/>
        </authorList>
    </citation>
    <scope>NUCLEOTIDE SEQUENCE</scope>
    <source>
        <strain evidence="1">RS0144</strain>
    </source>
</reference>
<evidence type="ECO:0000313" key="1">
    <source>
        <dbReference type="EMBL" id="GMS82765.1"/>
    </source>
</evidence>
<dbReference type="Proteomes" id="UP001432027">
    <property type="component" value="Unassembled WGS sequence"/>
</dbReference>
<feature type="non-terminal residue" evidence="1">
    <location>
        <position position="135"/>
    </location>
</feature>
<organism evidence="1 2">
    <name type="scientific">Pristionchus entomophagus</name>
    <dbReference type="NCBI Taxonomy" id="358040"/>
    <lineage>
        <taxon>Eukaryota</taxon>
        <taxon>Metazoa</taxon>
        <taxon>Ecdysozoa</taxon>
        <taxon>Nematoda</taxon>
        <taxon>Chromadorea</taxon>
        <taxon>Rhabditida</taxon>
        <taxon>Rhabditina</taxon>
        <taxon>Diplogasteromorpha</taxon>
        <taxon>Diplogasteroidea</taxon>
        <taxon>Neodiplogasteridae</taxon>
        <taxon>Pristionchus</taxon>
    </lineage>
</organism>
<proteinExistence type="predicted"/>
<dbReference type="EMBL" id="BTSX01000002">
    <property type="protein sequence ID" value="GMS82765.1"/>
    <property type="molecule type" value="Genomic_DNA"/>
</dbReference>
<name>A0AAV5SJT6_9BILA</name>
<sequence length="135" mass="14978">TYRIPLSASLHELFVDRLHLINATMHCHLIILHAATVAGRKGRFDFDLGIQLPRKLIQLFLGGELDWAGGGRTLRLIALAVQPVAEAANRNVEKRDAGMERMRAESELIGYAGIPLKHLSILRPDPRTLGAWALL</sequence>
<accession>A0AAV5SJT6</accession>
<keyword evidence="2" id="KW-1185">Reference proteome</keyword>